<keyword evidence="2" id="KW-1003">Cell membrane</keyword>
<keyword evidence="4 7" id="KW-1133">Transmembrane helix</keyword>
<feature type="transmembrane region" description="Helical" evidence="7">
    <location>
        <begin position="103"/>
        <end position="127"/>
    </location>
</feature>
<dbReference type="InterPro" id="IPR036197">
    <property type="entry name" value="NarG-like_sf"/>
</dbReference>
<feature type="transmembrane region" description="Helical" evidence="7">
    <location>
        <begin position="221"/>
        <end position="240"/>
    </location>
</feature>
<dbReference type="InterPro" id="IPR023234">
    <property type="entry name" value="NarG-like_domain"/>
</dbReference>
<feature type="transmembrane region" description="Helical" evidence="7">
    <location>
        <begin position="180"/>
        <end position="201"/>
    </location>
</feature>
<sequence>MTALFYLLGYLAFIGFISLAIRRLRTFRKATPLHVRWELYPVPHEGDKAKHGGSYMEEVDWWKKKRHLSHLEDIKGILEEVLFLHATFKHNLKLWACTYPFHLGMYLLMGGTIILIISTLLQIFGIAPDSALITAIGHIINGSALFGSFCIIVGGIALIQRRRHDSGLKRYTTNEHYLNLGSFILFGVLGLLACLFTPSFFDQASTFMHGLLTLTFTPMNNTLFSLHMLVGFALLIMIPMTNMQHLILKYDMYHNIRWEDTPTPFSSRNQKKLMEALQLKVSWSADHIQGNGQKTWVDVATTNPAASETDN</sequence>
<feature type="transmembrane region" description="Helical" evidence="7">
    <location>
        <begin position="139"/>
        <end position="159"/>
    </location>
</feature>
<dbReference type="GO" id="GO:0005886">
    <property type="term" value="C:plasma membrane"/>
    <property type="evidence" value="ECO:0007669"/>
    <property type="project" value="UniProtKB-SubCell"/>
</dbReference>
<name>A0A2L1GLR2_9BACT</name>
<dbReference type="AlphaFoldDB" id="A0A2L1GLR2"/>
<dbReference type="GO" id="GO:0016491">
    <property type="term" value="F:oxidoreductase activity"/>
    <property type="evidence" value="ECO:0007669"/>
    <property type="project" value="UniProtKB-KW"/>
</dbReference>
<accession>A0A2L1GLR2</accession>
<evidence type="ECO:0000256" key="3">
    <source>
        <dbReference type="ARBA" id="ARBA00022692"/>
    </source>
</evidence>
<dbReference type="RefSeq" id="WP_104935882.1">
    <property type="nucleotide sequence ID" value="NZ_CP021255.1"/>
</dbReference>
<keyword evidence="5" id="KW-0560">Oxidoreductase</keyword>
<evidence type="ECO:0000256" key="2">
    <source>
        <dbReference type="ARBA" id="ARBA00022475"/>
    </source>
</evidence>
<dbReference type="Proteomes" id="UP000239867">
    <property type="component" value="Chromosome"/>
</dbReference>
<evidence type="ECO:0000313" key="9">
    <source>
        <dbReference type="EMBL" id="AVD70588.1"/>
    </source>
</evidence>
<protein>
    <submittedName>
        <fullName evidence="9">Nitrate reductase</fullName>
    </submittedName>
</protein>
<keyword evidence="6 7" id="KW-0472">Membrane</keyword>
<keyword evidence="10" id="KW-1185">Reference proteome</keyword>
<evidence type="ECO:0000313" key="10">
    <source>
        <dbReference type="Proteomes" id="UP000239867"/>
    </source>
</evidence>
<evidence type="ECO:0000256" key="6">
    <source>
        <dbReference type="ARBA" id="ARBA00023136"/>
    </source>
</evidence>
<gene>
    <name evidence="9" type="ORF">CAY53_03060</name>
</gene>
<dbReference type="OrthoDB" id="128617at2"/>
<evidence type="ECO:0000256" key="5">
    <source>
        <dbReference type="ARBA" id="ARBA00023002"/>
    </source>
</evidence>
<keyword evidence="3 7" id="KW-0812">Transmembrane</keyword>
<organism evidence="9 10">
    <name type="scientific">Desulfobulbus oralis</name>
    <dbReference type="NCBI Taxonomy" id="1986146"/>
    <lineage>
        <taxon>Bacteria</taxon>
        <taxon>Pseudomonadati</taxon>
        <taxon>Thermodesulfobacteriota</taxon>
        <taxon>Desulfobulbia</taxon>
        <taxon>Desulfobulbales</taxon>
        <taxon>Desulfobulbaceae</taxon>
        <taxon>Desulfobulbus</taxon>
    </lineage>
</organism>
<reference evidence="9 10" key="1">
    <citation type="journal article" date="2018" name="MBio">
        <title>Insights into the evolution of host association through the isolation and characterization of a novel human periodontal pathobiont, Desulfobulbus oralis.</title>
        <authorList>
            <person name="Cross K.L."/>
            <person name="Chirania P."/>
            <person name="Xiong W."/>
            <person name="Beall C.J."/>
            <person name="Elkins J.G."/>
            <person name="Giannone R.J."/>
            <person name="Griffen A.L."/>
            <person name="Guss A.M."/>
            <person name="Hettich R.L."/>
            <person name="Joshi S.S."/>
            <person name="Mokrzan E.M."/>
            <person name="Martin R.K."/>
            <person name="Zhulin I.B."/>
            <person name="Leys E.J."/>
            <person name="Podar M."/>
        </authorList>
    </citation>
    <scope>NUCLEOTIDE SEQUENCE [LARGE SCALE GENOMIC DNA]</scope>
    <source>
        <strain evidence="9 10">ORNL</strain>
    </source>
</reference>
<evidence type="ECO:0000256" key="4">
    <source>
        <dbReference type="ARBA" id="ARBA00022989"/>
    </source>
</evidence>
<comment type="subcellular location">
    <subcellularLocation>
        <location evidence="1">Cell membrane</location>
        <topology evidence="1">Multi-pass membrane protein</topology>
    </subcellularLocation>
</comment>
<feature type="domain" description="NarG-like" evidence="8">
    <location>
        <begin position="92"/>
        <end position="247"/>
    </location>
</feature>
<evidence type="ECO:0000259" key="8">
    <source>
        <dbReference type="Pfam" id="PF02665"/>
    </source>
</evidence>
<feature type="transmembrane region" description="Helical" evidence="7">
    <location>
        <begin position="6"/>
        <end position="24"/>
    </location>
</feature>
<dbReference type="KEGG" id="deo:CAY53_03060"/>
<dbReference type="Pfam" id="PF02665">
    <property type="entry name" value="Nitrate_red_gam"/>
    <property type="match status" value="1"/>
</dbReference>
<dbReference type="SUPFAM" id="SSF103501">
    <property type="entry name" value="Respiratory nitrate reductase 1 gamma chain"/>
    <property type="match status" value="1"/>
</dbReference>
<dbReference type="EMBL" id="CP021255">
    <property type="protein sequence ID" value="AVD70588.1"/>
    <property type="molecule type" value="Genomic_DNA"/>
</dbReference>
<evidence type="ECO:0000256" key="1">
    <source>
        <dbReference type="ARBA" id="ARBA00004651"/>
    </source>
</evidence>
<evidence type="ECO:0000256" key="7">
    <source>
        <dbReference type="SAM" id="Phobius"/>
    </source>
</evidence>
<dbReference type="Gene3D" id="1.20.950.20">
    <property type="entry name" value="Transmembrane di-heme cytochromes, Chain C"/>
    <property type="match status" value="1"/>
</dbReference>
<proteinExistence type="predicted"/>